<evidence type="ECO:0000313" key="7">
    <source>
        <dbReference type="Proteomes" id="UP000321328"/>
    </source>
</evidence>
<dbReference type="PANTHER" id="PTHR42759">
    <property type="entry name" value="MOXR FAMILY PROTEIN"/>
    <property type="match status" value="1"/>
</dbReference>
<comment type="caution">
    <text evidence="6">The sequence shown here is derived from an EMBL/GenBank/DDBJ whole genome shotgun (WGS) entry which is preliminary data.</text>
</comment>
<evidence type="ECO:0000256" key="1">
    <source>
        <dbReference type="ARBA" id="ARBA00022741"/>
    </source>
</evidence>
<dbReference type="SUPFAM" id="SSF52540">
    <property type="entry name" value="P-loop containing nucleoside triphosphate hydrolases"/>
    <property type="match status" value="1"/>
</dbReference>
<sequence>MTTTSSRSGHPGADPETALAAVADLTAGIAANMQRIIVGKPEVVRIALVTLLAEGHLLVEDVPGVGKTSLAKALGRSIDCSVSRVQFTPDLLPGDITGTSIFNRQTGEFEFRPGPVFANVVIADEINRASPKTQSALLECMAEHQVTVDGRTYQLASPFLVVATQNPIEMDGTYPLPEAQRDRFTMRVSLGYPDPSAELAMVDEHAAAEPLDTLRPVADARAVRSVIEAVRRIHVGPEVRQYCVDLVTSTRHQSELRLGASPRATLHLVRAARAQAALAGRGFVVPDDVQALAVPVLAHRLLLTPEAHAARRSTADLVHGLVGRLPVPAPSRSGG</sequence>
<dbReference type="EMBL" id="BJVI01000006">
    <property type="protein sequence ID" value="GEL17198.1"/>
    <property type="molecule type" value="Genomic_DNA"/>
</dbReference>
<dbReference type="CDD" id="cd00009">
    <property type="entry name" value="AAA"/>
    <property type="match status" value="1"/>
</dbReference>
<keyword evidence="1" id="KW-0547">Nucleotide-binding</keyword>
<gene>
    <name evidence="6" type="primary">moxR</name>
    <name evidence="6" type="ORF">PA7_10350</name>
</gene>
<dbReference type="InterPro" id="IPR041628">
    <property type="entry name" value="ChlI/MoxR_AAA_lid"/>
</dbReference>
<dbReference type="InterPro" id="IPR050764">
    <property type="entry name" value="CbbQ/NirQ/NorQ/GpvN"/>
</dbReference>
<comment type="similarity">
    <text evidence="3">Belongs to the MoxR family.</text>
</comment>
<dbReference type="Proteomes" id="UP000321328">
    <property type="component" value="Unassembled WGS sequence"/>
</dbReference>
<evidence type="ECO:0000259" key="4">
    <source>
        <dbReference type="Pfam" id="PF07726"/>
    </source>
</evidence>
<proteinExistence type="inferred from homology"/>
<dbReference type="GO" id="GO:0016887">
    <property type="term" value="F:ATP hydrolysis activity"/>
    <property type="evidence" value="ECO:0007669"/>
    <property type="project" value="InterPro"/>
</dbReference>
<dbReference type="STRING" id="1123024.GCA_000423625_01370"/>
<dbReference type="GO" id="GO:0005524">
    <property type="term" value="F:ATP binding"/>
    <property type="evidence" value="ECO:0007669"/>
    <property type="project" value="UniProtKB-KW"/>
</dbReference>
<keyword evidence="7" id="KW-1185">Reference proteome</keyword>
<dbReference type="FunFam" id="3.40.50.300:FF:000640">
    <property type="entry name" value="MoxR family ATPase"/>
    <property type="match status" value="1"/>
</dbReference>
<keyword evidence="2" id="KW-0067">ATP-binding</keyword>
<accession>A0A511D2S1</accession>
<protein>
    <submittedName>
        <fullName evidence="6">MoxR-like ATPase</fullName>
    </submittedName>
</protein>
<dbReference type="Pfam" id="PF07726">
    <property type="entry name" value="AAA_3"/>
    <property type="match status" value="1"/>
</dbReference>
<evidence type="ECO:0000256" key="3">
    <source>
        <dbReference type="ARBA" id="ARBA00061607"/>
    </source>
</evidence>
<evidence type="ECO:0000313" key="6">
    <source>
        <dbReference type="EMBL" id="GEL17198.1"/>
    </source>
</evidence>
<dbReference type="PIRSF" id="PIRSF002849">
    <property type="entry name" value="AAA_ATPase_chaperone_MoxR_prd"/>
    <property type="match status" value="1"/>
</dbReference>
<dbReference type="Gene3D" id="1.10.8.80">
    <property type="entry name" value="Magnesium chelatase subunit I, C-Terminal domain"/>
    <property type="match status" value="1"/>
</dbReference>
<evidence type="ECO:0000259" key="5">
    <source>
        <dbReference type="Pfam" id="PF17863"/>
    </source>
</evidence>
<dbReference type="PANTHER" id="PTHR42759:SF5">
    <property type="entry name" value="METHANOL DEHYDROGENASE REGULATOR"/>
    <property type="match status" value="1"/>
</dbReference>
<feature type="domain" description="ATPase AAA-3" evidence="4">
    <location>
        <begin position="56"/>
        <end position="186"/>
    </location>
</feature>
<dbReference type="AlphaFoldDB" id="A0A511D2S1"/>
<name>A0A511D2S1_9PSEU</name>
<organism evidence="6 7">
    <name type="scientific">Pseudonocardia asaccharolytica DSM 44247 = NBRC 16224</name>
    <dbReference type="NCBI Taxonomy" id="1123024"/>
    <lineage>
        <taxon>Bacteria</taxon>
        <taxon>Bacillati</taxon>
        <taxon>Actinomycetota</taxon>
        <taxon>Actinomycetes</taxon>
        <taxon>Pseudonocardiales</taxon>
        <taxon>Pseudonocardiaceae</taxon>
        <taxon>Pseudonocardia</taxon>
    </lineage>
</organism>
<dbReference type="InterPro" id="IPR027417">
    <property type="entry name" value="P-loop_NTPase"/>
</dbReference>
<feature type="domain" description="ChlI/MoxR AAA lid" evidence="5">
    <location>
        <begin position="249"/>
        <end position="318"/>
    </location>
</feature>
<reference evidence="6 7" key="1">
    <citation type="submission" date="2019-07" db="EMBL/GenBank/DDBJ databases">
        <title>Whole genome shotgun sequence of Pseudonocardia asaccharolytica NBRC 16224.</title>
        <authorList>
            <person name="Hosoyama A."/>
            <person name="Uohara A."/>
            <person name="Ohji S."/>
            <person name="Ichikawa N."/>
        </authorList>
    </citation>
    <scope>NUCLEOTIDE SEQUENCE [LARGE SCALE GENOMIC DNA]</scope>
    <source>
        <strain evidence="6 7">NBRC 16224</strain>
    </source>
</reference>
<dbReference type="InterPro" id="IPR011703">
    <property type="entry name" value="ATPase_AAA-3"/>
</dbReference>
<evidence type="ECO:0000256" key="2">
    <source>
        <dbReference type="ARBA" id="ARBA00022840"/>
    </source>
</evidence>
<dbReference type="Gene3D" id="3.40.50.300">
    <property type="entry name" value="P-loop containing nucleotide triphosphate hydrolases"/>
    <property type="match status" value="1"/>
</dbReference>
<dbReference type="Pfam" id="PF17863">
    <property type="entry name" value="AAA_lid_2"/>
    <property type="match status" value="1"/>
</dbReference>